<comment type="caution">
    <text evidence="1">The sequence shown here is derived from an EMBL/GenBank/DDBJ whole genome shotgun (WGS) entry which is preliminary data.</text>
</comment>
<gene>
    <name evidence="1" type="ORF">LCGC14_0440880</name>
</gene>
<name>A0A0F9V7F3_9ZZZZ</name>
<organism evidence="1">
    <name type="scientific">marine sediment metagenome</name>
    <dbReference type="NCBI Taxonomy" id="412755"/>
    <lineage>
        <taxon>unclassified sequences</taxon>
        <taxon>metagenomes</taxon>
        <taxon>ecological metagenomes</taxon>
    </lineage>
</organism>
<accession>A0A0F9V7F3</accession>
<dbReference type="EMBL" id="LAZR01000426">
    <property type="protein sequence ID" value="KKN69451.1"/>
    <property type="molecule type" value="Genomic_DNA"/>
</dbReference>
<reference evidence="1" key="1">
    <citation type="journal article" date="2015" name="Nature">
        <title>Complex archaea that bridge the gap between prokaryotes and eukaryotes.</title>
        <authorList>
            <person name="Spang A."/>
            <person name="Saw J.H."/>
            <person name="Jorgensen S.L."/>
            <person name="Zaremba-Niedzwiedzka K."/>
            <person name="Martijn J."/>
            <person name="Lind A.E."/>
            <person name="van Eijk R."/>
            <person name="Schleper C."/>
            <person name="Guy L."/>
            <person name="Ettema T.J."/>
        </authorList>
    </citation>
    <scope>NUCLEOTIDE SEQUENCE</scope>
</reference>
<protein>
    <submittedName>
        <fullName evidence="1">Uncharacterized protein</fullName>
    </submittedName>
</protein>
<dbReference type="AlphaFoldDB" id="A0A0F9V7F3"/>
<sequence length="238" mass="27430">MELQSQVTEVRHNYKLTSLFVLCSYCLSPIIHADGLAIDKVYHPYVQPLEREVEWRMISADGEQKHRLGIGQSLSERLFVEGYLIVSNNESSIDAYEAEAKWQLTEQGEYAVDWGVIVELEKDRYDNNWELASGLLMEKEWGTWTGSANLWAIYEWGDTIQSDIESALALQVRYRYSRYFEPALEFYSGQNTRGIGPAIMGDMKFSAGKKLHWEVGNILGLDSTTPDNTWRFLAEFEF</sequence>
<evidence type="ECO:0000313" key="1">
    <source>
        <dbReference type="EMBL" id="KKN69451.1"/>
    </source>
</evidence>
<proteinExistence type="predicted"/>